<evidence type="ECO:0000313" key="2">
    <source>
        <dbReference type="EMBL" id="MDG0813306.1"/>
    </source>
</evidence>
<dbReference type="Gene3D" id="3.20.20.80">
    <property type="entry name" value="Glycosidases"/>
    <property type="match status" value="1"/>
</dbReference>
<keyword evidence="3" id="KW-1185">Reference proteome</keyword>
<name>A0A9X4KXW0_9BACL</name>
<dbReference type="SUPFAM" id="SSF51445">
    <property type="entry name" value="(Trans)glycosidases"/>
    <property type="match status" value="1"/>
</dbReference>
<dbReference type="PANTHER" id="PTHR37836:SF3">
    <property type="entry name" value="ENDOGLUCANASE"/>
    <property type="match status" value="1"/>
</dbReference>
<dbReference type="Proteomes" id="UP001153404">
    <property type="component" value="Unassembled WGS sequence"/>
</dbReference>
<evidence type="ECO:0000313" key="3">
    <source>
        <dbReference type="Proteomes" id="UP001153404"/>
    </source>
</evidence>
<accession>A0A9X4KXW0</accession>
<dbReference type="Pfam" id="PF13204">
    <property type="entry name" value="Apiosidase"/>
    <property type="match status" value="1"/>
</dbReference>
<sequence>MSLTIDPSKSYFLKDGSKFFYLADTAWSVFSNATTEEWASYLDFRAGQGFNAVQISILPIIHDRSESSLGLYPFHVREDGSWDFSRFDEPFFERAGQMTALARAKGFLPVLVVLWGDYAPGNWMSRITENRYVMPRDSVAPYVEYVSRTFGKYEPMYFISGDTNFETGEADDYYVEALHALKRLEPGALTAMHCGGSVVDLTARLEQDSALDFYAYQSSHSIDGQHETYAMALKLNAKPVKRPVMNVEPCYEGHGYGGKYGRYDAFMIRRAFWTSVLSGAATGFGYGAHGVWSWHRRGQAFNNEGFSMTPYDWRTSLRFEGARDAAFGKWLFERYDLFGWQSAQTLLAIDEPEIRVAASADRGGVAIYAPYARSLPLLLGEERYDWEAFDLRARYPLVPSVRVAGAATVLELPEANADVLYIGKRA</sequence>
<dbReference type="PANTHER" id="PTHR37836">
    <property type="entry name" value="LMO1036 PROTEIN"/>
    <property type="match status" value="1"/>
</dbReference>
<dbReference type="EMBL" id="JAPDIA010000008">
    <property type="protein sequence ID" value="MDG0813306.1"/>
    <property type="molecule type" value="Genomic_DNA"/>
</dbReference>
<dbReference type="RefSeq" id="WP_277537157.1">
    <property type="nucleotide sequence ID" value="NZ_JAPDIA010000008.1"/>
</dbReference>
<gene>
    <name evidence="2" type="ORF">OMP40_31485</name>
</gene>
<organism evidence="2 3">
    <name type="scientific">Cohnella rhizosphaerae</name>
    <dbReference type="NCBI Taxonomy" id="1457232"/>
    <lineage>
        <taxon>Bacteria</taxon>
        <taxon>Bacillati</taxon>
        <taxon>Bacillota</taxon>
        <taxon>Bacilli</taxon>
        <taxon>Bacillales</taxon>
        <taxon>Paenibacillaceae</taxon>
        <taxon>Cohnella</taxon>
    </lineage>
</organism>
<dbReference type="InterPro" id="IPR025277">
    <property type="entry name" value="Apiosidase-like_cat_dom"/>
</dbReference>
<reference evidence="2" key="1">
    <citation type="submission" date="2022-10" db="EMBL/GenBank/DDBJ databases">
        <title>Comparative genomic analysis of Cohnella hashimotonis sp. nov., isolated from the International Space Station.</title>
        <authorList>
            <person name="Simpson A."/>
            <person name="Venkateswaran K."/>
        </authorList>
    </citation>
    <scope>NUCLEOTIDE SEQUENCE</scope>
    <source>
        <strain evidence="2">DSM 28161</strain>
    </source>
</reference>
<dbReference type="InterPro" id="IPR017853">
    <property type="entry name" value="GH"/>
</dbReference>
<comment type="caution">
    <text evidence="2">The sequence shown here is derived from an EMBL/GenBank/DDBJ whole genome shotgun (WGS) entry which is preliminary data.</text>
</comment>
<protein>
    <submittedName>
        <fullName evidence="2">DUF4038 domain-containing protein</fullName>
    </submittedName>
</protein>
<dbReference type="AlphaFoldDB" id="A0A9X4KXW0"/>
<evidence type="ECO:0000259" key="1">
    <source>
        <dbReference type="Pfam" id="PF13204"/>
    </source>
</evidence>
<feature type="domain" description="Apiosidase-like catalytic" evidence="1">
    <location>
        <begin position="11"/>
        <end position="337"/>
    </location>
</feature>
<proteinExistence type="predicted"/>